<reference evidence="1" key="1">
    <citation type="submission" date="2021-06" db="EMBL/GenBank/DDBJ databases">
        <authorList>
            <person name="Kallberg Y."/>
            <person name="Tangrot J."/>
            <person name="Rosling A."/>
        </authorList>
    </citation>
    <scope>NUCLEOTIDE SEQUENCE</scope>
    <source>
        <strain evidence="1">IN212</strain>
    </source>
</reference>
<dbReference type="Proteomes" id="UP000789396">
    <property type="component" value="Unassembled WGS sequence"/>
</dbReference>
<sequence length="111" mass="12756">MLHLQIPYDHSVAFDHLFEASIFSKDEILKEFRLENIQESVNDLDDLIDNTTVNDLDDLIDNTHSISIMINKSSSLNQDSNIETQSNLVNDSDNHKNQDTITKIGYTYLLE</sequence>
<organism evidence="1 2">
    <name type="scientific">Racocetra fulgida</name>
    <dbReference type="NCBI Taxonomy" id="60492"/>
    <lineage>
        <taxon>Eukaryota</taxon>
        <taxon>Fungi</taxon>
        <taxon>Fungi incertae sedis</taxon>
        <taxon>Mucoromycota</taxon>
        <taxon>Glomeromycotina</taxon>
        <taxon>Glomeromycetes</taxon>
        <taxon>Diversisporales</taxon>
        <taxon>Gigasporaceae</taxon>
        <taxon>Racocetra</taxon>
    </lineage>
</organism>
<gene>
    <name evidence="1" type="ORF">RFULGI_LOCUS6029</name>
</gene>
<evidence type="ECO:0000313" key="2">
    <source>
        <dbReference type="Proteomes" id="UP000789396"/>
    </source>
</evidence>
<keyword evidence="2" id="KW-1185">Reference proteome</keyword>
<proteinExistence type="predicted"/>
<comment type="caution">
    <text evidence="1">The sequence shown here is derived from an EMBL/GenBank/DDBJ whole genome shotgun (WGS) entry which is preliminary data.</text>
</comment>
<protein>
    <submittedName>
        <fullName evidence="1">7455_t:CDS:1</fullName>
    </submittedName>
</protein>
<accession>A0A9N9C3J1</accession>
<name>A0A9N9C3J1_9GLOM</name>
<evidence type="ECO:0000313" key="1">
    <source>
        <dbReference type="EMBL" id="CAG8585637.1"/>
    </source>
</evidence>
<dbReference type="OrthoDB" id="2428946at2759"/>
<dbReference type="AlphaFoldDB" id="A0A9N9C3J1"/>
<dbReference type="EMBL" id="CAJVPZ010007382">
    <property type="protein sequence ID" value="CAG8585637.1"/>
    <property type="molecule type" value="Genomic_DNA"/>
</dbReference>
<feature type="non-terminal residue" evidence="1">
    <location>
        <position position="1"/>
    </location>
</feature>